<gene>
    <name evidence="1" type="ORF">SDC9_76150</name>
</gene>
<evidence type="ECO:0000313" key="1">
    <source>
        <dbReference type="EMBL" id="MPM29610.1"/>
    </source>
</evidence>
<accession>A0A644YMF6</accession>
<organism evidence="1">
    <name type="scientific">bioreactor metagenome</name>
    <dbReference type="NCBI Taxonomy" id="1076179"/>
    <lineage>
        <taxon>unclassified sequences</taxon>
        <taxon>metagenomes</taxon>
        <taxon>ecological metagenomes</taxon>
    </lineage>
</organism>
<proteinExistence type="predicted"/>
<dbReference type="AlphaFoldDB" id="A0A644YMF6"/>
<sequence>MASPLAAPVSSLISTALDVPRACEDDPMPIPLATLLFIFPNFITAGATAAPTIPVITTDAIVIASLPPRSFVDSTAIGFVIDFDNSDNNIVFSILNNRHKIITEANDVIILATTPPAIGIRFFLSSYLFL</sequence>
<comment type="caution">
    <text evidence="1">The sequence shown here is derived from an EMBL/GenBank/DDBJ whole genome shotgun (WGS) entry which is preliminary data.</text>
</comment>
<name>A0A644YMF6_9ZZZZ</name>
<protein>
    <submittedName>
        <fullName evidence="1">Uncharacterized protein</fullName>
    </submittedName>
</protein>
<reference evidence="1" key="1">
    <citation type="submission" date="2019-08" db="EMBL/GenBank/DDBJ databases">
        <authorList>
            <person name="Kucharzyk K."/>
            <person name="Murdoch R.W."/>
            <person name="Higgins S."/>
            <person name="Loffler F."/>
        </authorList>
    </citation>
    <scope>NUCLEOTIDE SEQUENCE</scope>
</reference>
<dbReference type="EMBL" id="VSSQ01005560">
    <property type="protein sequence ID" value="MPM29610.1"/>
    <property type="molecule type" value="Genomic_DNA"/>
</dbReference>